<keyword evidence="5 10" id="KW-0812">Transmembrane</keyword>
<comment type="similarity">
    <text evidence="2 10">Belongs to the FliR/MopE/SpaR family.</text>
</comment>
<evidence type="ECO:0000256" key="5">
    <source>
        <dbReference type="ARBA" id="ARBA00022692"/>
    </source>
</evidence>
<evidence type="ECO:0000256" key="1">
    <source>
        <dbReference type="ARBA" id="ARBA00002578"/>
    </source>
</evidence>
<keyword evidence="8 10" id="KW-0975">Bacterial flagellum</keyword>
<keyword evidence="4 10" id="KW-1003">Cell membrane</keyword>
<comment type="function">
    <text evidence="1 10">Role in flagellar biosynthesis.</text>
</comment>
<dbReference type="EMBL" id="CP042218">
    <property type="protein sequence ID" value="QDW65541.1"/>
    <property type="molecule type" value="Genomic_DNA"/>
</dbReference>
<dbReference type="KEGG" id="lug:FPZ22_00345"/>
<dbReference type="OrthoDB" id="9797790at2"/>
<evidence type="ECO:0000256" key="7">
    <source>
        <dbReference type="ARBA" id="ARBA00023136"/>
    </source>
</evidence>
<dbReference type="PANTHER" id="PTHR30065">
    <property type="entry name" value="FLAGELLAR BIOSYNTHETIC PROTEIN FLIR"/>
    <property type="match status" value="1"/>
</dbReference>
<feature type="transmembrane region" description="Helical" evidence="10">
    <location>
        <begin position="178"/>
        <end position="211"/>
    </location>
</feature>
<dbReference type="NCBIfam" id="TIGR01400">
    <property type="entry name" value="fliR"/>
    <property type="match status" value="1"/>
</dbReference>
<dbReference type="AlphaFoldDB" id="A0A518N0U5"/>
<evidence type="ECO:0000256" key="4">
    <source>
        <dbReference type="ARBA" id="ARBA00022475"/>
    </source>
</evidence>
<protein>
    <recommendedName>
        <fullName evidence="3 9">Flagellar biosynthetic protein FliR</fullName>
    </recommendedName>
</protein>
<accession>A0A518N0U5</accession>
<evidence type="ECO:0000256" key="6">
    <source>
        <dbReference type="ARBA" id="ARBA00022989"/>
    </source>
</evidence>
<dbReference type="PANTHER" id="PTHR30065:SF8">
    <property type="entry name" value="FLAGELLAR BIOSYNTHETIC PROTEIN FLIR"/>
    <property type="match status" value="1"/>
</dbReference>
<dbReference type="GO" id="GO:0044780">
    <property type="term" value="P:bacterial-type flagellum assembly"/>
    <property type="evidence" value="ECO:0007669"/>
    <property type="project" value="UniProtKB-UniRule"/>
</dbReference>
<keyword evidence="7 10" id="KW-0472">Membrane</keyword>
<evidence type="ECO:0000256" key="2">
    <source>
        <dbReference type="ARBA" id="ARBA00009772"/>
    </source>
</evidence>
<evidence type="ECO:0000256" key="9">
    <source>
        <dbReference type="NCBIfam" id="TIGR01400"/>
    </source>
</evidence>
<keyword evidence="11" id="KW-0282">Flagellum</keyword>
<feature type="transmembrane region" description="Helical" evidence="10">
    <location>
        <begin position="223"/>
        <end position="241"/>
    </location>
</feature>
<proteinExistence type="inferred from homology"/>
<comment type="subcellular location">
    <subcellularLocation>
        <location evidence="10">Cell membrane</location>
        <topology evidence="10">Multi-pass membrane protein</topology>
    </subcellularLocation>
    <subcellularLocation>
        <location evidence="10">Bacterial flagellum basal body</location>
    </subcellularLocation>
</comment>
<sequence>MDTATRVVIDGQQAFGMISALLWVALRVGALLMAMPLIGTRAIPARIRVMAALALSLALAPLLPPPPPWQGLDAATVLSVARELAVGAAMGFMLRLVFEAGSLAGELISQGTGLSFAQMSDPLRGVNSGVVAQWFYLVFGLLFFAANGHLAMAALLVHSYHALPIGTSLPDLQGTLSVAHAFFGMVLRGAVTLALPVMVAMLAVNLAFGVLSRAAPALNPIQLGLPVSVLLGLFLIAVLSGELGPPVQRLFDAAFDASARVPLGR</sequence>
<feature type="transmembrane region" description="Helical" evidence="10">
    <location>
        <begin position="20"/>
        <end position="38"/>
    </location>
</feature>
<organism evidence="11 12">
    <name type="scientific">Luteimonas granuli</name>
    <dbReference type="NCBI Taxonomy" id="1176533"/>
    <lineage>
        <taxon>Bacteria</taxon>
        <taxon>Pseudomonadati</taxon>
        <taxon>Pseudomonadota</taxon>
        <taxon>Gammaproteobacteria</taxon>
        <taxon>Lysobacterales</taxon>
        <taxon>Lysobacteraceae</taxon>
        <taxon>Luteimonas</taxon>
    </lineage>
</organism>
<dbReference type="GO" id="GO:0006605">
    <property type="term" value="P:protein targeting"/>
    <property type="evidence" value="ECO:0007669"/>
    <property type="project" value="UniProtKB-UniRule"/>
</dbReference>
<evidence type="ECO:0000256" key="10">
    <source>
        <dbReference type="RuleBase" id="RU362071"/>
    </source>
</evidence>
<reference evidence="11 12" key="1">
    <citation type="submission" date="2019-07" db="EMBL/GenBank/DDBJ databases">
        <title>Full genome sequence of Luteimonas sp. Gr-4.</title>
        <authorList>
            <person name="Im W.-T."/>
        </authorList>
    </citation>
    <scope>NUCLEOTIDE SEQUENCE [LARGE SCALE GENOMIC DNA]</scope>
    <source>
        <strain evidence="11 12">Gr-4</strain>
    </source>
</reference>
<dbReference type="PRINTS" id="PR00953">
    <property type="entry name" value="TYPE3IMRPROT"/>
</dbReference>
<gene>
    <name evidence="11" type="primary">fliR</name>
    <name evidence="11" type="ORF">FPZ22_00345</name>
</gene>
<keyword evidence="12" id="KW-1185">Reference proteome</keyword>
<dbReference type="GO" id="GO:0009425">
    <property type="term" value="C:bacterial-type flagellum basal body"/>
    <property type="evidence" value="ECO:0007669"/>
    <property type="project" value="UniProtKB-SubCell"/>
</dbReference>
<keyword evidence="11" id="KW-0966">Cell projection</keyword>
<dbReference type="GO" id="GO:0005886">
    <property type="term" value="C:plasma membrane"/>
    <property type="evidence" value="ECO:0007669"/>
    <property type="project" value="UniProtKB-SubCell"/>
</dbReference>
<keyword evidence="6 10" id="KW-1133">Transmembrane helix</keyword>
<dbReference type="InterPro" id="IPR006303">
    <property type="entry name" value="FliR"/>
</dbReference>
<evidence type="ECO:0000256" key="3">
    <source>
        <dbReference type="ARBA" id="ARBA00021717"/>
    </source>
</evidence>
<dbReference type="Proteomes" id="UP000316584">
    <property type="component" value="Chromosome"/>
</dbReference>
<feature type="transmembrane region" description="Helical" evidence="10">
    <location>
        <begin position="134"/>
        <end position="158"/>
    </location>
</feature>
<comment type="caution">
    <text evidence="10">Lacks conserved residue(s) required for the propagation of feature annotation.</text>
</comment>
<dbReference type="InterPro" id="IPR002010">
    <property type="entry name" value="T3SS_IM_R"/>
</dbReference>
<name>A0A518N0U5_9GAMM</name>
<evidence type="ECO:0000313" key="11">
    <source>
        <dbReference type="EMBL" id="QDW65541.1"/>
    </source>
</evidence>
<evidence type="ECO:0000313" key="12">
    <source>
        <dbReference type="Proteomes" id="UP000316584"/>
    </source>
</evidence>
<dbReference type="Pfam" id="PF01311">
    <property type="entry name" value="Bac_export_1"/>
    <property type="match status" value="1"/>
</dbReference>
<dbReference type="RefSeq" id="WP_144889248.1">
    <property type="nucleotide sequence ID" value="NZ_CP042218.1"/>
</dbReference>
<evidence type="ECO:0000256" key="8">
    <source>
        <dbReference type="ARBA" id="ARBA00023143"/>
    </source>
</evidence>
<keyword evidence="11" id="KW-0969">Cilium</keyword>